<dbReference type="PANTHER" id="PTHR43767:SF1">
    <property type="entry name" value="NONRIBOSOMAL PEPTIDE SYNTHASE PES1 (EUROFUNG)-RELATED"/>
    <property type="match status" value="1"/>
</dbReference>
<evidence type="ECO:0000313" key="4">
    <source>
        <dbReference type="Proteomes" id="UP001501598"/>
    </source>
</evidence>
<comment type="caution">
    <text evidence="3">The sequence shown here is derived from an EMBL/GenBank/DDBJ whole genome shotgun (WGS) entry which is preliminary data.</text>
</comment>
<dbReference type="GO" id="GO:0016874">
    <property type="term" value="F:ligase activity"/>
    <property type="evidence" value="ECO:0007669"/>
    <property type="project" value="UniProtKB-KW"/>
</dbReference>
<feature type="domain" description="AMP-binding enzyme C-terminal" evidence="2">
    <location>
        <begin position="431"/>
        <end position="506"/>
    </location>
</feature>
<reference evidence="4" key="1">
    <citation type="journal article" date="2019" name="Int. J. Syst. Evol. Microbiol.">
        <title>The Global Catalogue of Microorganisms (GCM) 10K type strain sequencing project: providing services to taxonomists for standard genome sequencing and annotation.</title>
        <authorList>
            <consortium name="The Broad Institute Genomics Platform"/>
            <consortium name="The Broad Institute Genome Sequencing Center for Infectious Disease"/>
            <person name="Wu L."/>
            <person name="Ma J."/>
        </authorList>
    </citation>
    <scope>NUCLEOTIDE SEQUENCE [LARGE SCALE GENOMIC DNA]</scope>
    <source>
        <strain evidence="4">JCM 17906</strain>
    </source>
</reference>
<dbReference type="EMBL" id="BAABGT010000015">
    <property type="protein sequence ID" value="GAA4539195.1"/>
    <property type="molecule type" value="Genomic_DNA"/>
</dbReference>
<dbReference type="InterPro" id="IPR000873">
    <property type="entry name" value="AMP-dep_synth/lig_dom"/>
</dbReference>
<proteinExistence type="predicted"/>
<dbReference type="InterPro" id="IPR045851">
    <property type="entry name" value="AMP-bd_C_sf"/>
</dbReference>
<dbReference type="RefSeq" id="WP_345413197.1">
    <property type="nucleotide sequence ID" value="NZ_BAABGT010000015.1"/>
</dbReference>
<dbReference type="Pfam" id="PF13193">
    <property type="entry name" value="AMP-binding_C"/>
    <property type="match status" value="1"/>
</dbReference>
<feature type="domain" description="AMP-dependent synthetase/ligase" evidence="1">
    <location>
        <begin position="13"/>
        <end position="377"/>
    </location>
</feature>
<evidence type="ECO:0000259" key="2">
    <source>
        <dbReference type="Pfam" id="PF13193"/>
    </source>
</evidence>
<dbReference type="InterPro" id="IPR050237">
    <property type="entry name" value="ATP-dep_AMP-bd_enzyme"/>
</dbReference>
<accession>A0ABP8RI57</accession>
<dbReference type="InterPro" id="IPR042099">
    <property type="entry name" value="ANL_N_sf"/>
</dbReference>
<evidence type="ECO:0000313" key="3">
    <source>
        <dbReference type="EMBL" id="GAA4539195.1"/>
    </source>
</evidence>
<organism evidence="3 4">
    <name type="scientific">Pseudonocardia xishanensis</name>
    <dbReference type="NCBI Taxonomy" id="630995"/>
    <lineage>
        <taxon>Bacteria</taxon>
        <taxon>Bacillati</taxon>
        <taxon>Actinomycetota</taxon>
        <taxon>Actinomycetes</taxon>
        <taxon>Pseudonocardiales</taxon>
        <taxon>Pseudonocardiaceae</taxon>
        <taxon>Pseudonocardia</taxon>
    </lineage>
</organism>
<keyword evidence="3" id="KW-0436">Ligase</keyword>
<dbReference type="SUPFAM" id="SSF56801">
    <property type="entry name" value="Acetyl-CoA synthetase-like"/>
    <property type="match status" value="1"/>
</dbReference>
<dbReference type="Gene3D" id="3.40.50.12780">
    <property type="entry name" value="N-terminal domain of ligase-like"/>
    <property type="match status" value="1"/>
</dbReference>
<sequence>MNAENMTLDSLVRRGASSFPDKLAIHDADRSLTYGQLDADVDGLAAALLELGVRKGDRVASLFFNEWQAFVVYFAVVRLGALIVPINHRLVGAEVAFQLSQADCAVLVYCDELEAVVAPLRGAVPVKHWIASGAAAPDAGEHRLEALLDDYRGRRPALTWTVRRGDASGVWFTSGTTGEPKGTVTTHDSGIWAATCMALALGMTEQHRLLGVAPAFHRGPMENFHVAGFLLGSSHYLLRRFDPVAMLRAIEEHRLTHGFIVPSMTYAVLGVPDRADFDLSSMRGWLTASAHFPEEYRCRLETETTLPSNTVFNAYGITESLLNTCLWPSEAPARPGSVGRTVPGVWLRIVDAERRTLAAGEVGEIAVSAPSIASTYLGRPESWAAVTFVDDGRLWYLSGDLGRLDDEGYLYIVDRAKDMVISGGENIYSAEVEQVLINHPGVHEVAVVGAPDERWGECVVAVVVRSPGAQVGDTDLVEFCDGRLASYKRPRRIHFVDTLPRNGFGKVQKQRVRTLVAELPPVPHQ</sequence>
<dbReference type="InterPro" id="IPR025110">
    <property type="entry name" value="AMP-bd_C"/>
</dbReference>
<evidence type="ECO:0000259" key="1">
    <source>
        <dbReference type="Pfam" id="PF00501"/>
    </source>
</evidence>
<protein>
    <submittedName>
        <fullName evidence="3">Long-chain fatty acid--CoA ligase</fullName>
    </submittedName>
</protein>
<dbReference type="PANTHER" id="PTHR43767">
    <property type="entry name" value="LONG-CHAIN-FATTY-ACID--COA LIGASE"/>
    <property type="match status" value="1"/>
</dbReference>
<dbReference type="Pfam" id="PF00501">
    <property type="entry name" value="AMP-binding"/>
    <property type="match status" value="1"/>
</dbReference>
<gene>
    <name evidence="3" type="ORF">GCM10023175_10160</name>
</gene>
<dbReference type="Gene3D" id="3.30.300.30">
    <property type="match status" value="1"/>
</dbReference>
<dbReference type="Proteomes" id="UP001501598">
    <property type="component" value="Unassembled WGS sequence"/>
</dbReference>
<keyword evidence="4" id="KW-1185">Reference proteome</keyword>
<name>A0ABP8RI57_9PSEU</name>